<dbReference type="InterPro" id="IPR019273">
    <property type="entry name" value="Lunapark_Znf"/>
</dbReference>
<reference evidence="4" key="1">
    <citation type="submission" date="2014-09" db="EMBL/GenBank/DDBJ databases">
        <title>G. arboreum L. cv. AKA8401 A2 genome assembly version 1.0.</title>
        <authorList>
            <person name="Mudge J."/>
            <person name="Ramaraj T."/>
            <person name="Lindquist I.E."/>
            <person name="Bharti A.K."/>
            <person name="Sundararajan A."/>
            <person name="Cameron C.T."/>
            <person name="Woodward J.E."/>
            <person name="May G.D."/>
            <person name="Brubaker C."/>
            <person name="Broadhvest J."/>
            <person name="Wilkins T.A."/>
        </authorList>
    </citation>
    <scope>NUCLEOTIDE SEQUENCE</scope>
</reference>
<dbReference type="GO" id="GO:0071786">
    <property type="term" value="P:endoplasmic reticulum tubular network organization"/>
    <property type="evidence" value="ECO:0007669"/>
    <property type="project" value="InterPro"/>
</dbReference>
<dbReference type="OMA" id="DRQVVDH"/>
<dbReference type="AlphaFoldDB" id="A0A0B0N1Y3"/>
<feature type="compositionally biased region" description="Polar residues" evidence="1">
    <location>
        <begin position="232"/>
        <end position="246"/>
    </location>
</feature>
<dbReference type="EMBL" id="KN396347">
    <property type="protein sequence ID" value="KHG11697.1"/>
    <property type="molecule type" value="Genomic_DNA"/>
</dbReference>
<keyword evidence="2" id="KW-1133">Transmembrane helix</keyword>
<dbReference type="PANTHER" id="PTHR22166">
    <property type="entry name" value="ENDOPLASMIC RETICULUM JUNCTION FORMATION PROTEIN LUNAPARK"/>
    <property type="match status" value="1"/>
</dbReference>
<keyword evidence="2" id="KW-0812">Transmembrane</keyword>
<feature type="transmembrane region" description="Helical" evidence="2">
    <location>
        <begin position="73"/>
        <end position="94"/>
    </location>
</feature>
<feature type="region of interest" description="Disordered" evidence="1">
    <location>
        <begin position="345"/>
        <end position="397"/>
    </location>
</feature>
<name>A0A0B0N1Y3_GOSAR</name>
<dbReference type="GO" id="GO:0071782">
    <property type="term" value="C:endoplasmic reticulum tubular network"/>
    <property type="evidence" value="ECO:0007669"/>
    <property type="project" value="TreeGrafter"/>
</dbReference>
<dbReference type="EMBL" id="JRRC01496462">
    <property type="protein sequence ID" value="KHG08358.1"/>
    <property type="molecule type" value="Genomic_DNA"/>
</dbReference>
<evidence type="ECO:0000313" key="4">
    <source>
        <dbReference type="EMBL" id="KHG08358.1"/>
    </source>
</evidence>
<dbReference type="Proteomes" id="UP000032142">
    <property type="component" value="Unassembled WGS sequence"/>
</dbReference>
<dbReference type="OrthoDB" id="1725934at2759"/>
<sequence>MAEDKGVSDGESKESSPPPPVVKKKGKGVLSRIWRAIFGRSGDNFEKRLEHITKEEKAVVARIKRRSQAWRTIIRHLIVFSVVLEVIAVAYAIMMTRSEDLDWKMRAFRVSPMFLLPVISSIVYSAVVKITRMCDQRDQKTLENLRAERRAKIDELKEKTNYYITQQLIQRYDPDPAAKAAAATILASKLGADSGLKVYLEDESKLDVLGGRSNDVEIVPSSGLRKRKHSRSNSTGSTPLVHSNEGSPPHPVGNEGTQASEHDRQVVDHYHPQGPSVQDGGWLARVAALLVGEDPTQSYALICGNCHRHNGLARKEDFPYITYYCPHCQALNKPKQLEEHVSRSSPIMDPLQSGVGDAAKSPSGSMAEDILRSSSPVISGSEIEKVTEKVESSDVIG</sequence>
<reference evidence="6" key="2">
    <citation type="submission" date="2014-09" db="EMBL/GenBank/DDBJ databases">
        <authorList>
            <person name="Mudge J."/>
            <person name="Ramaraj T."/>
            <person name="Lindquist I.E."/>
            <person name="Bharti A.K."/>
            <person name="Sundararajan A."/>
            <person name="Cameron C.T."/>
            <person name="Woodward J.E."/>
            <person name="May G.D."/>
            <person name="Brubaker C."/>
            <person name="Broadhvest J."/>
            <person name="Wilkins T.A."/>
        </authorList>
    </citation>
    <scope>NUCLEOTIDE SEQUENCE</scope>
    <source>
        <strain evidence="6">cv. AKA8401</strain>
    </source>
</reference>
<dbReference type="KEGG" id="gab:108464594"/>
<evidence type="ECO:0000256" key="2">
    <source>
        <dbReference type="SAM" id="Phobius"/>
    </source>
</evidence>
<feature type="transmembrane region" description="Helical" evidence="2">
    <location>
        <begin position="114"/>
        <end position="131"/>
    </location>
</feature>
<feature type="compositionally biased region" description="Basic and acidic residues" evidence="1">
    <location>
        <begin position="382"/>
        <end position="397"/>
    </location>
</feature>
<feature type="region of interest" description="Disordered" evidence="1">
    <location>
        <begin position="217"/>
        <end position="261"/>
    </location>
</feature>
<evidence type="ECO:0000313" key="6">
    <source>
        <dbReference type="Proteomes" id="UP000032142"/>
    </source>
</evidence>
<feature type="region of interest" description="Disordered" evidence="1">
    <location>
        <begin position="1"/>
        <end position="26"/>
    </location>
</feature>
<evidence type="ECO:0000256" key="1">
    <source>
        <dbReference type="SAM" id="MobiDB-lite"/>
    </source>
</evidence>
<organism evidence="4 6">
    <name type="scientific">Gossypium arboreum</name>
    <name type="common">Tree cotton</name>
    <name type="synonym">Gossypium nanking</name>
    <dbReference type="NCBI Taxonomy" id="29729"/>
    <lineage>
        <taxon>Eukaryota</taxon>
        <taxon>Viridiplantae</taxon>
        <taxon>Streptophyta</taxon>
        <taxon>Embryophyta</taxon>
        <taxon>Tracheophyta</taxon>
        <taxon>Spermatophyta</taxon>
        <taxon>Magnoliopsida</taxon>
        <taxon>eudicotyledons</taxon>
        <taxon>Gunneridae</taxon>
        <taxon>Pentapetalae</taxon>
        <taxon>rosids</taxon>
        <taxon>malvids</taxon>
        <taxon>Malvales</taxon>
        <taxon>Malvaceae</taxon>
        <taxon>Malvoideae</taxon>
        <taxon>Gossypium</taxon>
    </lineage>
</organism>
<feature type="compositionally biased region" description="Basic and acidic residues" evidence="1">
    <location>
        <begin position="1"/>
        <end position="14"/>
    </location>
</feature>
<feature type="domain" description="Lunapark zinc ribbon" evidence="3">
    <location>
        <begin position="282"/>
        <end position="332"/>
    </location>
</feature>
<accession>A0A0B0N1Y3</accession>
<evidence type="ECO:0000313" key="5">
    <source>
        <dbReference type="EMBL" id="KHG11697.1"/>
    </source>
</evidence>
<dbReference type="PANTHER" id="PTHR22166:SF12">
    <property type="entry name" value="ENDOPLASMIC RETICULUM JUNCTION FORMATION PROTEIN LUNAPARK"/>
    <property type="match status" value="1"/>
</dbReference>
<keyword evidence="2" id="KW-0472">Membrane</keyword>
<dbReference type="InterPro" id="IPR040115">
    <property type="entry name" value="Lnp"/>
</dbReference>
<proteinExistence type="predicted"/>
<keyword evidence="6" id="KW-1185">Reference proteome</keyword>
<evidence type="ECO:0000259" key="3">
    <source>
        <dbReference type="Pfam" id="PF10058"/>
    </source>
</evidence>
<gene>
    <name evidence="5" type="ORF">F383_15828</name>
    <name evidence="4" type="ORF">F383_35580</name>
</gene>
<protein>
    <recommendedName>
        <fullName evidence="3">Lunapark zinc ribbon domain-containing protein</fullName>
    </recommendedName>
</protein>
<dbReference type="Pfam" id="PF10058">
    <property type="entry name" value="Zn_ribbon_10"/>
    <property type="match status" value="1"/>
</dbReference>